<evidence type="ECO:0000259" key="11">
    <source>
        <dbReference type="PROSITE" id="PS50405"/>
    </source>
</evidence>
<keyword evidence="6" id="KW-0808">Transferase</keyword>
<dbReference type="SFLD" id="SFLDS00019">
    <property type="entry name" value="Glutathione_Transferase_(cytos"/>
    <property type="match status" value="1"/>
</dbReference>
<dbReference type="PANTHER" id="PTHR42673">
    <property type="entry name" value="MALEYLACETOACETATE ISOMERASE"/>
    <property type="match status" value="1"/>
</dbReference>
<dbReference type="GO" id="GO:0006749">
    <property type="term" value="P:glutathione metabolic process"/>
    <property type="evidence" value="ECO:0007669"/>
    <property type="project" value="TreeGrafter"/>
</dbReference>
<dbReference type="GO" id="GO:0004364">
    <property type="term" value="F:glutathione transferase activity"/>
    <property type="evidence" value="ECO:0007669"/>
    <property type="project" value="TreeGrafter"/>
</dbReference>
<evidence type="ECO:0000259" key="10">
    <source>
        <dbReference type="PROSITE" id="PS50404"/>
    </source>
</evidence>
<dbReference type="SUPFAM" id="SSF52833">
    <property type="entry name" value="Thioredoxin-like"/>
    <property type="match status" value="1"/>
</dbReference>
<evidence type="ECO:0000256" key="2">
    <source>
        <dbReference type="ARBA" id="ARBA00001955"/>
    </source>
</evidence>
<comment type="cofactor">
    <cofactor evidence="2">
        <name>glutathione</name>
        <dbReference type="ChEBI" id="CHEBI:57925"/>
    </cofactor>
</comment>
<dbReference type="SFLD" id="SFLDG00358">
    <property type="entry name" value="Main_(cytGST)"/>
    <property type="match status" value="1"/>
</dbReference>
<dbReference type="FunFam" id="1.20.1050.10:FF:000017">
    <property type="entry name" value="Maleylacetoacetate isomerase"/>
    <property type="match status" value="1"/>
</dbReference>
<gene>
    <name evidence="12" type="ORF">RB653_004782</name>
</gene>
<dbReference type="GO" id="GO:0006559">
    <property type="term" value="P:L-phenylalanine catabolic process"/>
    <property type="evidence" value="ECO:0007669"/>
    <property type="project" value="UniProtKB-KW"/>
</dbReference>
<dbReference type="Pfam" id="PF13417">
    <property type="entry name" value="GST_N_3"/>
    <property type="match status" value="1"/>
</dbReference>
<keyword evidence="13" id="KW-1185">Reference proteome</keyword>
<dbReference type="InterPro" id="IPR036282">
    <property type="entry name" value="Glutathione-S-Trfase_C_sf"/>
</dbReference>
<dbReference type="EC" id="5.2.1.2" evidence="5"/>
<evidence type="ECO:0000313" key="13">
    <source>
        <dbReference type="Proteomes" id="UP001344447"/>
    </source>
</evidence>
<evidence type="ECO:0000256" key="7">
    <source>
        <dbReference type="ARBA" id="ARBA00022878"/>
    </source>
</evidence>
<evidence type="ECO:0000256" key="1">
    <source>
        <dbReference type="ARBA" id="ARBA00001622"/>
    </source>
</evidence>
<dbReference type="Pfam" id="PF14497">
    <property type="entry name" value="GST_C_3"/>
    <property type="match status" value="1"/>
</dbReference>
<dbReference type="GO" id="GO:0016034">
    <property type="term" value="F:maleylacetoacetate isomerase activity"/>
    <property type="evidence" value="ECO:0007669"/>
    <property type="project" value="UniProtKB-EC"/>
</dbReference>
<comment type="pathway">
    <text evidence="3">Amino-acid degradation; L-phenylalanine degradation; acetoacetate and fumarate from L-phenylalanine: step 5/6.</text>
</comment>
<dbReference type="CDD" id="cd03042">
    <property type="entry name" value="GST_N_Zeta"/>
    <property type="match status" value="1"/>
</dbReference>
<dbReference type="PROSITE" id="PS50404">
    <property type="entry name" value="GST_NTER"/>
    <property type="match status" value="1"/>
</dbReference>
<dbReference type="Proteomes" id="UP001344447">
    <property type="component" value="Unassembled WGS sequence"/>
</dbReference>
<reference evidence="12 13" key="1">
    <citation type="submission" date="2023-11" db="EMBL/GenBank/DDBJ databases">
        <title>Dfirmibasis_genome.</title>
        <authorList>
            <person name="Edelbroek B."/>
            <person name="Kjellin J."/>
            <person name="Jerlstrom-Hultqvist J."/>
            <person name="Soderbom F."/>
        </authorList>
    </citation>
    <scope>NUCLEOTIDE SEQUENCE [LARGE SCALE GENOMIC DNA]</scope>
    <source>
        <strain evidence="12 13">TNS-C-14</strain>
    </source>
</reference>
<dbReference type="Gene3D" id="3.40.30.10">
    <property type="entry name" value="Glutaredoxin"/>
    <property type="match status" value="1"/>
</dbReference>
<dbReference type="AlphaFoldDB" id="A0AAN7YYL7"/>
<evidence type="ECO:0000313" key="12">
    <source>
        <dbReference type="EMBL" id="KAK5583191.1"/>
    </source>
</evidence>
<dbReference type="SUPFAM" id="SSF47616">
    <property type="entry name" value="GST C-terminal domain-like"/>
    <property type="match status" value="1"/>
</dbReference>
<evidence type="ECO:0000256" key="3">
    <source>
        <dbReference type="ARBA" id="ARBA00004671"/>
    </source>
</evidence>
<accession>A0AAN7YYL7</accession>
<keyword evidence="7" id="KW-0828">Tyrosine catabolism</keyword>
<comment type="catalytic activity">
    <reaction evidence="1">
        <text>4-maleylacetoacetate = 4-fumarylacetoacetate</text>
        <dbReference type="Rhea" id="RHEA:14817"/>
        <dbReference type="ChEBI" id="CHEBI:17105"/>
        <dbReference type="ChEBI" id="CHEBI:18034"/>
        <dbReference type="EC" id="5.2.1.2"/>
    </reaction>
</comment>
<organism evidence="12 13">
    <name type="scientific">Dictyostelium firmibasis</name>
    <dbReference type="NCBI Taxonomy" id="79012"/>
    <lineage>
        <taxon>Eukaryota</taxon>
        <taxon>Amoebozoa</taxon>
        <taxon>Evosea</taxon>
        <taxon>Eumycetozoa</taxon>
        <taxon>Dictyostelia</taxon>
        <taxon>Dictyosteliales</taxon>
        <taxon>Dictyosteliaceae</taxon>
        <taxon>Dictyostelium</taxon>
    </lineage>
</organism>
<dbReference type="GO" id="GO:0006572">
    <property type="term" value="P:L-tyrosine catabolic process"/>
    <property type="evidence" value="ECO:0007669"/>
    <property type="project" value="UniProtKB-KW"/>
</dbReference>
<dbReference type="InterPro" id="IPR034333">
    <property type="entry name" value="GST_Zeta_N"/>
</dbReference>
<evidence type="ECO:0000256" key="5">
    <source>
        <dbReference type="ARBA" id="ARBA00013199"/>
    </source>
</evidence>
<name>A0AAN7YYL7_9MYCE</name>
<dbReference type="InterPro" id="IPR034330">
    <property type="entry name" value="GST_Zeta_C"/>
</dbReference>
<dbReference type="CDD" id="cd03191">
    <property type="entry name" value="GST_C_Zeta"/>
    <property type="match status" value="1"/>
</dbReference>
<comment type="similarity">
    <text evidence="4">Belongs to the GST superfamily. Zeta family.</text>
</comment>
<feature type="domain" description="GST N-terminal" evidence="10">
    <location>
        <begin position="4"/>
        <end position="87"/>
    </location>
</feature>
<dbReference type="PANTHER" id="PTHR42673:SF4">
    <property type="entry name" value="MALEYLACETOACETATE ISOMERASE"/>
    <property type="match status" value="1"/>
</dbReference>
<keyword evidence="8" id="KW-0585">Phenylalanine catabolism</keyword>
<feature type="domain" description="GST C-terminal" evidence="11">
    <location>
        <begin position="92"/>
        <end position="217"/>
    </location>
</feature>
<evidence type="ECO:0000256" key="6">
    <source>
        <dbReference type="ARBA" id="ARBA00022679"/>
    </source>
</evidence>
<sequence length="219" mass="24858">MSENKTVLYSYWRSSCSWRVRVALAYKKIKYEYKAIHLLKDGGQQKTEEYSKINPMKAIPTLEIDGHIIGQSLAILEYLEETHPENPLMPNGAYERAIARQMMQIIGSDIQPLQNLKILGLVGQYSGDEAKKAEWARTIITNGFNGLEKLLEKHSGKFCVGDSVSFADLCLPAQVYNANRFNVDMTPYPNITRVNQYLLTIPEFIEALPQNQPDAEPQC</sequence>
<dbReference type="PROSITE" id="PS50405">
    <property type="entry name" value="GST_CTER"/>
    <property type="match status" value="1"/>
</dbReference>
<keyword evidence="9" id="KW-0413">Isomerase</keyword>
<dbReference type="InterPro" id="IPR010987">
    <property type="entry name" value="Glutathione-S-Trfase_C-like"/>
</dbReference>
<dbReference type="Gene3D" id="1.20.1050.10">
    <property type="match status" value="1"/>
</dbReference>
<dbReference type="FunFam" id="3.40.30.10:FF:000041">
    <property type="entry name" value="Maleylacetoacetate isomerase isoform 1"/>
    <property type="match status" value="1"/>
</dbReference>
<proteinExistence type="inferred from homology"/>
<dbReference type="EMBL" id="JAVFKY010000001">
    <property type="protein sequence ID" value="KAK5583191.1"/>
    <property type="molecule type" value="Genomic_DNA"/>
</dbReference>
<evidence type="ECO:0000256" key="8">
    <source>
        <dbReference type="ARBA" id="ARBA00023232"/>
    </source>
</evidence>
<evidence type="ECO:0000256" key="9">
    <source>
        <dbReference type="ARBA" id="ARBA00023235"/>
    </source>
</evidence>
<dbReference type="InterPro" id="IPR040079">
    <property type="entry name" value="Glutathione_S-Trfase"/>
</dbReference>
<dbReference type="InterPro" id="IPR004046">
    <property type="entry name" value="GST_C"/>
</dbReference>
<dbReference type="InterPro" id="IPR004045">
    <property type="entry name" value="Glutathione_S-Trfase_N"/>
</dbReference>
<comment type="caution">
    <text evidence="12">The sequence shown here is derived from an EMBL/GenBank/DDBJ whole genome shotgun (WGS) entry which is preliminary data.</text>
</comment>
<dbReference type="InterPro" id="IPR036249">
    <property type="entry name" value="Thioredoxin-like_sf"/>
</dbReference>
<protein>
    <recommendedName>
        <fullName evidence="5">maleylacetoacetate isomerase</fullName>
        <ecNumber evidence="5">5.2.1.2</ecNumber>
    </recommendedName>
</protein>
<dbReference type="InterPro" id="IPR005955">
    <property type="entry name" value="GST_Zeta"/>
</dbReference>
<evidence type="ECO:0000256" key="4">
    <source>
        <dbReference type="ARBA" id="ARBA00010007"/>
    </source>
</evidence>
<dbReference type="NCBIfam" id="TIGR01262">
    <property type="entry name" value="maiA"/>
    <property type="match status" value="1"/>
</dbReference>
<dbReference type="PROSITE" id="PS51354">
    <property type="entry name" value="GLUTAREDOXIN_2"/>
    <property type="match status" value="1"/>
</dbReference>
<dbReference type="GO" id="GO:0005739">
    <property type="term" value="C:mitochondrion"/>
    <property type="evidence" value="ECO:0007669"/>
    <property type="project" value="TreeGrafter"/>
</dbReference>